<sequence length="488" mass="54901">MLRRPNVSCYFCNSAVPLPKDSTNFRCPYCNCLNRWIDGNIVAEEPAMYDESLNTRAFSKRGAQSKDRLPTMFGRPDIFCHTCQTNQMLIVNLLANYLPPAGDPESDRRMQTLDEYRESLYARYPPVCAACDPVVEDEIRRKDAMARTQALGGWLSQTKGKAKQRQVSLTTQEKHKLGKEILAWRIRGLLWATTAIISLLCSASAASGYRPFSSLSWILSGLPFLAFISIFWVAWDPTYSSFRSARIQGRDVRVRGKDKHIALQSLAWTSRLATSIILAAYRLRKMDPLHLSQHPSTRSRLYFSISFIIELCGASLSFFFLRLQQPPTIRLIDTTTHRIDSSRVRSETPTPGTPVHSSALEPELFASLSFSSKPVIIQPRAPVFGRPSLQSSHISEAEQQPDADEMDIDPPADAKGKAKQSGEPLFRPQRFFAPEAPTGLETLLERTKIDDIMMGDATSEASRLSGAWNWWWVYASSLLPLAVLAYKV</sequence>
<evidence type="ECO:0000256" key="5">
    <source>
        <dbReference type="ARBA" id="ARBA00023242"/>
    </source>
</evidence>
<dbReference type="InterPro" id="IPR018617">
    <property type="entry name" value="Ima1_N"/>
</dbReference>
<accession>A0AAD7E3I5</accession>
<feature type="transmembrane region" description="Helical" evidence="7">
    <location>
        <begin position="301"/>
        <end position="321"/>
    </location>
</feature>
<dbReference type="AlphaFoldDB" id="A0AAD7E3I5"/>
<evidence type="ECO:0000313" key="9">
    <source>
        <dbReference type="EMBL" id="KAJ7225678.1"/>
    </source>
</evidence>
<dbReference type="GO" id="GO:0005637">
    <property type="term" value="C:nuclear inner membrane"/>
    <property type="evidence" value="ECO:0007669"/>
    <property type="project" value="UniProtKB-SubCell"/>
</dbReference>
<dbReference type="GO" id="GO:0034992">
    <property type="term" value="C:microtubule organizing center attachment site"/>
    <property type="evidence" value="ECO:0007669"/>
    <property type="project" value="TreeGrafter"/>
</dbReference>
<keyword evidence="3 7" id="KW-1133">Transmembrane helix</keyword>
<dbReference type="PANTHER" id="PTHR28538">
    <property type="entry name" value="INTEGRAL INNER NUCLEAR MEMBRANE PROTEIN IMA1"/>
    <property type="match status" value="1"/>
</dbReference>
<evidence type="ECO:0000259" key="8">
    <source>
        <dbReference type="Pfam" id="PF09779"/>
    </source>
</evidence>
<name>A0AAD7E3I5_9AGAR</name>
<evidence type="ECO:0000313" key="10">
    <source>
        <dbReference type="Proteomes" id="UP001219525"/>
    </source>
</evidence>
<dbReference type="Pfam" id="PF09779">
    <property type="entry name" value="Ima1_N"/>
    <property type="match status" value="1"/>
</dbReference>
<dbReference type="PANTHER" id="PTHR28538:SF1">
    <property type="entry name" value="INTEGRAL INNER NUCLEAR MEMBRANE PROTEIN IMA1"/>
    <property type="match status" value="1"/>
</dbReference>
<feature type="domain" description="Ima1 N-terminal" evidence="8">
    <location>
        <begin position="7"/>
        <end position="135"/>
    </location>
</feature>
<keyword evidence="10" id="KW-1185">Reference proteome</keyword>
<feature type="region of interest" description="Disordered" evidence="6">
    <location>
        <begin position="387"/>
        <end position="420"/>
    </location>
</feature>
<gene>
    <name evidence="9" type="ORF">GGX14DRAFT_640288</name>
</gene>
<dbReference type="GO" id="GO:0044732">
    <property type="term" value="C:mitotic spindle pole body"/>
    <property type="evidence" value="ECO:0007669"/>
    <property type="project" value="TreeGrafter"/>
</dbReference>
<evidence type="ECO:0000256" key="6">
    <source>
        <dbReference type="SAM" id="MobiDB-lite"/>
    </source>
</evidence>
<keyword evidence="5" id="KW-0539">Nucleus</keyword>
<feature type="compositionally biased region" description="Acidic residues" evidence="6">
    <location>
        <begin position="399"/>
        <end position="410"/>
    </location>
</feature>
<comment type="subcellular location">
    <subcellularLocation>
        <location evidence="1">Nucleus inner membrane</location>
        <topology evidence="1">Multi-pass membrane protein</topology>
    </subcellularLocation>
</comment>
<protein>
    <submittedName>
        <fullName evidence="9">Ima1 N-terminal domain-containing protein</fullName>
    </submittedName>
</protein>
<evidence type="ECO:0000256" key="4">
    <source>
        <dbReference type="ARBA" id="ARBA00023136"/>
    </source>
</evidence>
<feature type="non-terminal residue" evidence="9">
    <location>
        <position position="488"/>
    </location>
</feature>
<dbReference type="InterPro" id="IPR042321">
    <property type="entry name" value="Ima1"/>
</dbReference>
<comment type="caution">
    <text evidence="9">The sequence shown here is derived from an EMBL/GenBank/DDBJ whole genome shotgun (WGS) entry which is preliminary data.</text>
</comment>
<dbReference type="GO" id="GO:0071765">
    <property type="term" value="P:nuclear inner membrane organization"/>
    <property type="evidence" value="ECO:0007669"/>
    <property type="project" value="InterPro"/>
</dbReference>
<keyword evidence="4 7" id="KW-0472">Membrane</keyword>
<organism evidence="9 10">
    <name type="scientific">Mycena pura</name>
    <dbReference type="NCBI Taxonomy" id="153505"/>
    <lineage>
        <taxon>Eukaryota</taxon>
        <taxon>Fungi</taxon>
        <taxon>Dikarya</taxon>
        <taxon>Basidiomycota</taxon>
        <taxon>Agaricomycotina</taxon>
        <taxon>Agaricomycetes</taxon>
        <taxon>Agaricomycetidae</taxon>
        <taxon>Agaricales</taxon>
        <taxon>Marasmiineae</taxon>
        <taxon>Mycenaceae</taxon>
        <taxon>Mycena</taxon>
    </lineage>
</organism>
<feature type="compositionally biased region" description="Polar residues" evidence="6">
    <location>
        <begin position="388"/>
        <end position="398"/>
    </location>
</feature>
<proteinExistence type="predicted"/>
<feature type="transmembrane region" description="Helical" evidence="7">
    <location>
        <begin position="189"/>
        <end position="209"/>
    </location>
</feature>
<evidence type="ECO:0000256" key="3">
    <source>
        <dbReference type="ARBA" id="ARBA00022989"/>
    </source>
</evidence>
<keyword evidence="2 7" id="KW-0812">Transmembrane</keyword>
<reference evidence="9" key="1">
    <citation type="submission" date="2023-03" db="EMBL/GenBank/DDBJ databases">
        <title>Massive genome expansion in bonnet fungi (Mycena s.s.) driven by repeated elements and novel gene families across ecological guilds.</title>
        <authorList>
            <consortium name="Lawrence Berkeley National Laboratory"/>
            <person name="Harder C.B."/>
            <person name="Miyauchi S."/>
            <person name="Viragh M."/>
            <person name="Kuo A."/>
            <person name="Thoen E."/>
            <person name="Andreopoulos B."/>
            <person name="Lu D."/>
            <person name="Skrede I."/>
            <person name="Drula E."/>
            <person name="Henrissat B."/>
            <person name="Morin E."/>
            <person name="Kohler A."/>
            <person name="Barry K."/>
            <person name="LaButti K."/>
            <person name="Morin E."/>
            <person name="Salamov A."/>
            <person name="Lipzen A."/>
            <person name="Mereny Z."/>
            <person name="Hegedus B."/>
            <person name="Baldrian P."/>
            <person name="Stursova M."/>
            <person name="Weitz H."/>
            <person name="Taylor A."/>
            <person name="Grigoriev I.V."/>
            <person name="Nagy L.G."/>
            <person name="Martin F."/>
            <person name="Kauserud H."/>
        </authorList>
    </citation>
    <scope>NUCLEOTIDE SEQUENCE</scope>
    <source>
        <strain evidence="9">9144</strain>
    </source>
</reference>
<evidence type="ECO:0000256" key="2">
    <source>
        <dbReference type="ARBA" id="ARBA00022692"/>
    </source>
</evidence>
<dbReference type="Proteomes" id="UP001219525">
    <property type="component" value="Unassembled WGS sequence"/>
</dbReference>
<dbReference type="GO" id="GO:0034506">
    <property type="term" value="C:chromosome, centromeric core domain"/>
    <property type="evidence" value="ECO:0007669"/>
    <property type="project" value="TreeGrafter"/>
</dbReference>
<evidence type="ECO:0000256" key="7">
    <source>
        <dbReference type="SAM" id="Phobius"/>
    </source>
</evidence>
<dbReference type="EMBL" id="JARJCW010000004">
    <property type="protein sequence ID" value="KAJ7225678.1"/>
    <property type="molecule type" value="Genomic_DNA"/>
</dbReference>
<evidence type="ECO:0000256" key="1">
    <source>
        <dbReference type="ARBA" id="ARBA00004473"/>
    </source>
</evidence>
<feature type="transmembrane region" description="Helical" evidence="7">
    <location>
        <begin position="215"/>
        <end position="235"/>
    </location>
</feature>